<dbReference type="RefSeq" id="XP_002500226.1">
    <property type="nucleotide sequence ID" value="XM_002500180.1"/>
</dbReference>
<dbReference type="FunFam" id="1.10.3260.10:FF:000001">
    <property type="entry name" value="DNA ligase"/>
    <property type="match status" value="1"/>
</dbReference>
<sequence>MAAATKKTAGAKKKKGKAKETAGKEGIGDKAVEAAGRLLKHDPDSGVDGWKKGEPVPYLFLANVFENISETTKRLEIAEMLTNAFRTVIVSNPDDLLAAVYLASNTIAPQHEGIDLGIGDATLVKILAEATGRKESAIRADYKEQGDLGIVASMSRSTQKTMFAPPKLTMSGVLKEFRAIATTEGTKSVDAKKAKIKKLLVAARECEAGYIVRSLQGKLRIGLAQQTVNQALIHAVVLQSDAAAKAAKEGGNGAVADLLGRGADVLKQVFSECPSYDEIVPALLMEGGVDKLHSRCHFRPGVPVKPMLAKPTCGVSEVLQRFSDVEFTCEYKYDGERAQIHLLEDGTVKIFSRNQEDNTPKFPDVIRALPSYLKAGVKSVVIDGEAVAYDREQHKILPFQILSTRGRKNIDEADIKVNVCIYAFDCLYLNGETLLQKSLTERREAMYSAFKEVPDEFYFCTAKISRDVEELQVFLEDSIADNTEGLIVKTMDATYEPSKRSLNWLKLKKDYLEGCGDSLDLVPIGAFHGRGKRTGVYGAYLLACYDEESEELQSICKIGTGFSDEQLVELTEGLRPTVIEAPRSYFKYDANAMKCDVWFDPSQVWEVKAADLSISPVHQAGHGLVDPVKGIALRFPRFLRKRDDKNVEQATNSEQVADFYNAQATKQEFAGGDDDY</sequence>
<comment type="subcellular location">
    <subcellularLocation>
        <location evidence="1">Nucleus</location>
    </subcellularLocation>
</comment>
<dbReference type="Gene3D" id="3.30.470.30">
    <property type="entry name" value="DNA ligase/mRNA capping enzyme"/>
    <property type="match status" value="1"/>
</dbReference>
<proteinExistence type="inferred from homology"/>
<dbReference type="SUPFAM" id="SSF50249">
    <property type="entry name" value="Nucleic acid-binding proteins"/>
    <property type="match status" value="1"/>
</dbReference>
<dbReference type="InterPro" id="IPR000977">
    <property type="entry name" value="DNA_ligase_ATP-dep"/>
</dbReference>
<evidence type="ECO:0000256" key="12">
    <source>
        <dbReference type="ARBA" id="ARBA00023306"/>
    </source>
</evidence>
<dbReference type="InterPro" id="IPR016059">
    <property type="entry name" value="DNA_ligase_ATP-dep_CS"/>
</dbReference>
<feature type="compositionally biased region" description="Basic and acidic residues" evidence="16">
    <location>
        <begin position="18"/>
        <end position="28"/>
    </location>
</feature>
<protein>
    <recommendedName>
        <fullName evidence="14">DNA ligase</fullName>
        <ecNumber evidence="14">6.5.1.1</ecNumber>
    </recommendedName>
</protein>
<dbReference type="Gene3D" id="3.30.1490.70">
    <property type="match status" value="1"/>
</dbReference>
<dbReference type="InterPro" id="IPR012308">
    <property type="entry name" value="DNA_ligase_ATP-dep_N"/>
</dbReference>
<keyword evidence="11" id="KW-0539">Nucleus</keyword>
<dbReference type="CDD" id="cd07900">
    <property type="entry name" value="Adenylation_DNA_ligase_I_Euk"/>
    <property type="match status" value="1"/>
</dbReference>
<dbReference type="GO" id="GO:0006310">
    <property type="term" value="P:DNA recombination"/>
    <property type="evidence" value="ECO:0007669"/>
    <property type="project" value="UniProtKB-KW"/>
</dbReference>
<keyword evidence="19" id="KW-1185">Reference proteome</keyword>
<dbReference type="GO" id="GO:0003677">
    <property type="term" value="F:DNA binding"/>
    <property type="evidence" value="ECO:0007669"/>
    <property type="project" value="InterPro"/>
</dbReference>
<dbReference type="EMBL" id="CP001323">
    <property type="protein sequence ID" value="ACO61484.1"/>
    <property type="molecule type" value="Genomic_DNA"/>
</dbReference>
<dbReference type="FunCoup" id="C1DYT3">
    <property type="interactions" value="1462"/>
</dbReference>
<evidence type="ECO:0000313" key="19">
    <source>
        <dbReference type="Proteomes" id="UP000002009"/>
    </source>
</evidence>
<keyword evidence="6 14" id="KW-0547">Nucleotide-binding</keyword>
<dbReference type="FunFam" id="3.30.470.30:FF:000002">
    <property type="entry name" value="DNA ligase"/>
    <property type="match status" value="1"/>
</dbReference>
<evidence type="ECO:0000256" key="6">
    <source>
        <dbReference type="ARBA" id="ARBA00022741"/>
    </source>
</evidence>
<dbReference type="PROSITE" id="PS00697">
    <property type="entry name" value="DNA_LIGASE_A1"/>
    <property type="match status" value="1"/>
</dbReference>
<dbReference type="OrthoDB" id="206088at2759"/>
<evidence type="ECO:0000256" key="4">
    <source>
        <dbReference type="ARBA" id="ARBA00022618"/>
    </source>
</evidence>
<dbReference type="Gene3D" id="2.40.50.140">
    <property type="entry name" value="Nucleic acid-binding proteins"/>
    <property type="match status" value="1"/>
</dbReference>
<evidence type="ECO:0000313" key="18">
    <source>
        <dbReference type="EMBL" id="ACO61484.1"/>
    </source>
</evidence>
<dbReference type="Pfam" id="PF01068">
    <property type="entry name" value="DNA_ligase_A_M"/>
    <property type="match status" value="1"/>
</dbReference>
<dbReference type="Gene3D" id="1.10.3260.10">
    <property type="entry name" value="DNA ligase, ATP-dependent, N-terminal domain"/>
    <property type="match status" value="1"/>
</dbReference>
<dbReference type="Pfam" id="PF04675">
    <property type="entry name" value="DNA_ligase_A_N"/>
    <property type="match status" value="1"/>
</dbReference>
<evidence type="ECO:0000256" key="9">
    <source>
        <dbReference type="ARBA" id="ARBA00023172"/>
    </source>
</evidence>
<evidence type="ECO:0000256" key="7">
    <source>
        <dbReference type="ARBA" id="ARBA00022763"/>
    </source>
</evidence>
<dbReference type="eggNOG" id="KOG0967">
    <property type="taxonomic scope" value="Eukaryota"/>
</dbReference>
<keyword evidence="10 14" id="KW-0234">DNA repair</keyword>
<dbReference type="FunFam" id="2.40.50.140:FF:000062">
    <property type="entry name" value="DNA ligase"/>
    <property type="match status" value="1"/>
</dbReference>
<dbReference type="GO" id="GO:0006273">
    <property type="term" value="P:lagging strand elongation"/>
    <property type="evidence" value="ECO:0007669"/>
    <property type="project" value="TreeGrafter"/>
</dbReference>
<feature type="region of interest" description="Disordered" evidence="16">
    <location>
        <begin position="1"/>
        <end position="28"/>
    </location>
</feature>
<dbReference type="Proteomes" id="UP000002009">
    <property type="component" value="Chromosome 2"/>
</dbReference>
<evidence type="ECO:0000256" key="16">
    <source>
        <dbReference type="SAM" id="MobiDB-lite"/>
    </source>
</evidence>
<dbReference type="Pfam" id="PF04679">
    <property type="entry name" value="DNA_ligase_A_C"/>
    <property type="match status" value="1"/>
</dbReference>
<keyword evidence="12" id="KW-0131">Cell cycle</keyword>
<dbReference type="GO" id="GO:0005739">
    <property type="term" value="C:mitochondrion"/>
    <property type="evidence" value="ECO:0007669"/>
    <property type="project" value="TreeGrafter"/>
</dbReference>
<reference evidence="18 19" key="1">
    <citation type="journal article" date="2009" name="Science">
        <title>Green evolution and dynamic adaptations revealed by genomes of the marine picoeukaryotes Micromonas.</title>
        <authorList>
            <person name="Worden A.Z."/>
            <person name="Lee J.H."/>
            <person name="Mock T."/>
            <person name="Rouze P."/>
            <person name="Simmons M.P."/>
            <person name="Aerts A.L."/>
            <person name="Allen A.E."/>
            <person name="Cuvelier M.L."/>
            <person name="Derelle E."/>
            <person name="Everett M.V."/>
            <person name="Foulon E."/>
            <person name="Grimwood J."/>
            <person name="Gundlach H."/>
            <person name="Henrissat B."/>
            <person name="Napoli C."/>
            <person name="McDonald S.M."/>
            <person name="Parker M.S."/>
            <person name="Rombauts S."/>
            <person name="Salamov A."/>
            <person name="Von Dassow P."/>
            <person name="Badger J.H."/>
            <person name="Coutinho P.M."/>
            <person name="Demir E."/>
            <person name="Dubchak I."/>
            <person name="Gentemann C."/>
            <person name="Eikrem W."/>
            <person name="Gready J.E."/>
            <person name="John U."/>
            <person name="Lanier W."/>
            <person name="Lindquist E.A."/>
            <person name="Lucas S."/>
            <person name="Mayer K.F."/>
            <person name="Moreau H."/>
            <person name="Not F."/>
            <person name="Otillar R."/>
            <person name="Panaud O."/>
            <person name="Pangilinan J."/>
            <person name="Paulsen I."/>
            <person name="Piegu B."/>
            <person name="Poliakov A."/>
            <person name="Robbens S."/>
            <person name="Schmutz J."/>
            <person name="Toulza E."/>
            <person name="Wyss T."/>
            <person name="Zelensky A."/>
            <person name="Zhou K."/>
            <person name="Armbrust E.V."/>
            <person name="Bhattacharya D."/>
            <person name="Goodenough U.W."/>
            <person name="Van de Peer Y."/>
            <person name="Grigoriev I.V."/>
        </authorList>
    </citation>
    <scope>NUCLEOTIDE SEQUENCE [LARGE SCALE GENOMIC DNA]</scope>
    <source>
        <strain evidence="19">RCC299 / NOUM17</strain>
    </source>
</reference>
<dbReference type="AlphaFoldDB" id="C1DYT3"/>
<evidence type="ECO:0000256" key="8">
    <source>
        <dbReference type="ARBA" id="ARBA00022840"/>
    </source>
</evidence>
<keyword evidence="8 14" id="KW-0067">ATP-binding</keyword>
<dbReference type="InterPro" id="IPR012310">
    <property type="entry name" value="DNA_ligase_ATP-dep_cent"/>
</dbReference>
<dbReference type="SUPFAM" id="SSF117018">
    <property type="entry name" value="ATP-dependent DNA ligase DNA-binding domain"/>
    <property type="match status" value="1"/>
</dbReference>
<dbReference type="GO" id="GO:0071897">
    <property type="term" value="P:DNA biosynthetic process"/>
    <property type="evidence" value="ECO:0007669"/>
    <property type="project" value="InterPro"/>
</dbReference>
<keyword evidence="9 14" id="KW-0233">DNA recombination</keyword>
<accession>C1DYT3</accession>
<gene>
    <name evidence="18" type="ORF">MICPUN_78711</name>
</gene>
<dbReference type="GO" id="GO:0005524">
    <property type="term" value="F:ATP binding"/>
    <property type="evidence" value="ECO:0007669"/>
    <property type="project" value="UniProtKB-KW"/>
</dbReference>
<evidence type="ECO:0000259" key="17">
    <source>
        <dbReference type="PROSITE" id="PS50160"/>
    </source>
</evidence>
<evidence type="ECO:0000256" key="5">
    <source>
        <dbReference type="ARBA" id="ARBA00022705"/>
    </source>
</evidence>
<evidence type="ECO:0000256" key="2">
    <source>
        <dbReference type="ARBA" id="ARBA00007572"/>
    </source>
</evidence>
<dbReference type="SUPFAM" id="SSF56091">
    <property type="entry name" value="DNA ligase/mRNA capping enzyme, catalytic domain"/>
    <property type="match status" value="1"/>
</dbReference>
<dbReference type="NCBIfam" id="TIGR00574">
    <property type="entry name" value="dnl1"/>
    <property type="match status" value="1"/>
</dbReference>
<evidence type="ECO:0000256" key="13">
    <source>
        <dbReference type="ARBA" id="ARBA00034003"/>
    </source>
</evidence>
<dbReference type="InParanoid" id="C1DYT3"/>
<dbReference type="PANTHER" id="PTHR45674">
    <property type="entry name" value="DNA LIGASE 1/3 FAMILY MEMBER"/>
    <property type="match status" value="1"/>
</dbReference>
<comment type="similarity">
    <text evidence="2 15">Belongs to the ATP-dependent DNA ligase family.</text>
</comment>
<keyword evidence="5" id="KW-0235">DNA replication</keyword>
<evidence type="ECO:0000256" key="10">
    <source>
        <dbReference type="ARBA" id="ARBA00023204"/>
    </source>
</evidence>
<dbReference type="GO" id="GO:0003910">
    <property type="term" value="F:DNA ligase (ATP) activity"/>
    <property type="evidence" value="ECO:0007669"/>
    <property type="project" value="UniProtKB-EC"/>
</dbReference>
<dbReference type="EC" id="6.5.1.1" evidence="14"/>
<keyword evidence="4" id="KW-0132">Cell division</keyword>
<evidence type="ECO:0000256" key="14">
    <source>
        <dbReference type="RuleBase" id="RU000617"/>
    </source>
</evidence>
<dbReference type="InterPro" id="IPR012340">
    <property type="entry name" value="NA-bd_OB-fold"/>
</dbReference>
<organism evidence="18 19">
    <name type="scientific">Micromonas commoda (strain RCC299 / NOUM17 / CCMP2709)</name>
    <name type="common">Picoplanktonic green alga</name>
    <dbReference type="NCBI Taxonomy" id="296587"/>
    <lineage>
        <taxon>Eukaryota</taxon>
        <taxon>Viridiplantae</taxon>
        <taxon>Chlorophyta</taxon>
        <taxon>Mamiellophyceae</taxon>
        <taxon>Mamiellales</taxon>
        <taxon>Mamiellaceae</taxon>
        <taxon>Micromonas</taxon>
    </lineage>
</organism>
<dbReference type="InterPro" id="IPR050191">
    <property type="entry name" value="ATP-dep_DNA_ligase"/>
</dbReference>
<name>C1DYT3_MICCC</name>
<evidence type="ECO:0000256" key="3">
    <source>
        <dbReference type="ARBA" id="ARBA00022598"/>
    </source>
</evidence>
<comment type="catalytic activity">
    <reaction evidence="13 14">
        <text>ATP + (deoxyribonucleotide)n-3'-hydroxyl + 5'-phospho-(deoxyribonucleotide)m = (deoxyribonucleotide)n+m + AMP + diphosphate.</text>
        <dbReference type="EC" id="6.5.1.1"/>
    </reaction>
</comment>
<dbReference type="PROSITE" id="PS50160">
    <property type="entry name" value="DNA_LIGASE_A3"/>
    <property type="match status" value="1"/>
</dbReference>
<dbReference type="PROSITE" id="PS00333">
    <property type="entry name" value="DNA_LIGASE_A2"/>
    <property type="match status" value="1"/>
</dbReference>
<keyword evidence="3 14" id="KW-0436">Ligase</keyword>
<dbReference type="GO" id="GO:0051301">
    <property type="term" value="P:cell division"/>
    <property type="evidence" value="ECO:0007669"/>
    <property type="project" value="UniProtKB-KW"/>
</dbReference>
<dbReference type="OMA" id="WIKYKRD"/>
<dbReference type="GO" id="GO:0006281">
    <property type="term" value="P:DNA repair"/>
    <property type="evidence" value="ECO:0007669"/>
    <property type="project" value="UniProtKB-KW"/>
</dbReference>
<evidence type="ECO:0000256" key="1">
    <source>
        <dbReference type="ARBA" id="ARBA00004123"/>
    </source>
</evidence>
<dbReference type="PANTHER" id="PTHR45674:SF4">
    <property type="entry name" value="DNA LIGASE 1"/>
    <property type="match status" value="1"/>
</dbReference>
<evidence type="ECO:0000256" key="11">
    <source>
        <dbReference type="ARBA" id="ARBA00023242"/>
    </source>
</evidence>
<dbReference type="GO" id="GO:0005634">
    <property type="term" value="C:nucleus"/>
    <property type="evidence" value="ECO:0007669"/>
    <property type="project" value="UniProtKB-SubCell"/>
</dbReference>
<dbReference type="STRING" id="296587.C1DYT3"/>
<dbReference type="GeneID" id="8241416"/>
<dbReference type="InterPro" id="IPR036599">
    <property type="entry name" value="DNA_ligase_N_sf"/>
</dbReference>
<dbReference type="KEGG" id="mis:MICPUN_78711"/>
<feature type="domain" description="ATP-dependent DNA ligase family profile" evidence="17">
    <location>
        <begin position="412"/>
        <end position="546"/>
    </location>
</feature>
<dbReference type="InterPro" id="IPR012309">
    <property type="entry name" value="DNA_ligase_ATP-dep_C"/>
</dbReference>
<keyword evidence="7 14" id="KW-0227">DNA damage</keyword>
<dbReference type="CDD" id="cd07969">
    <property type="entry name" value="OBF_DNA_ligase_I"/>
    <property type="match status" value="1"/>
</dbReference>
<evidence type="ECO:0000256" key="15">
    <source>
        <dbReference type="RuleBase" id="RU004196"/>
    </source>
</evidence>